<dbReference type="RefSeq" id="WP_186949207.1">
    <property type="nucleotide sequence ID" value="NZ_JACOGF010000012.1"/>
</dbReference>
<dbReference type="InterPro" id="IPR036890">
    <property type="entry name" value="HATPase_C_sf"/>
</dbReference>
<feature type="modified residue" description="4-aspartylphosphate" evidence="6">
    <location>
        <position position="1385"/>
    </location>
</feature>
<dbReference type="SUPFAM" id="SSF47384">
    <property type="entry name" value="Homodimeric domain of signal transducing histidine kinase"/>
    <property type="match status" value="1"/>
</dbReference>
<dbReference type="SMART" id="SM00388">
    <property type="entry name" value="HisKA"/>
    <property type="match status" value="1"/>
</dbReference>
<dbReference type="Gene3D" id="3.40.50.2300">
    <property type="match status" value="2"/>
</dbReference>
<evidence type="ECO:0000256" key="6">
    <source>
        <dbReference type="PROSITE-ProRule" id="PRU00169"/>
    </source>
</evidence>
<reference evidence="10 11" key="1">
    <citation type="submission" date="2020-08" db="EMBL/GenBank/DDBJ databases">
        <title>Novel species isolated from subtropical streams in China.</title>
        <authorList>
            <person name="Lu H."/>
        </authorList>
    </citation>
    <scope>NUCLEOTIDE SEQUENCE [LARGE SCALE GENOMIC DNA]</scope>
    <source>
        <strain evidence="10 11">CY18W</strain>
    </source>
</reference>
<evidence type="ECO:0000259" key="9">
    <source>
        <dbReference type="PROSITE" id="PS50894"/>
    </source>
</evidence>
<evidence type="ECO:0000256" key="3">
    <source>
        <dbReference type="ARBA" id="ARBA00022553"/>
    </source>
</evidence>
<dbReference type="InterPro" id="IPR036641">
    <property type="entry name" value="HPT_dom_sf"/>
</dbReference>
<evidence type="ECO:0000313" key="10">
    <source>
        <dbReference type="EMBL" id="MBC3919946.1"/>
    </source>
</evidence>
<sequence>MLQDRQGYMWFGTQGGLHRYDGTKVIFFRHEPAKHDSLADNWVWALYEDRKGRLWIGTRSGGLHRYDPATESMVRYRRDAVDIRSSAANQIQAIVGDGAAGLWLATGDGLAHFDPDTGRFLSMRHDDKDDTSIASDQINTLAYDGDGNLWVGSNAGLSLMAKNKSGFQNFRFDNDKQADPRRNAVQNIMVDRKDRLWIASLAGLEIWGRDRAEKHRFSESEGLDPGPVSSVLEDKDGVVWAGTDDGLKRWDEASGRFSSYRHHASDRHSLADNRVTRLLQDRSGTLWVGTWLGGASRTNLFSGGFERLLHLPGEPKTLSNNTVSAIAGSNGYIWIGTGDGLNRLEKVSGQIKVYQHQAARPDSISNSKIRALQAAPDGKLWVGTQDGLNLFDPVSERARHFQNDPRNPDSISSNIVHSFAYDRAGNLWVASDDGLNRLDAKTGKFYRYMHDPKDPDSLSHGRVVSLLFDRHGQLWAGTFGGLDKLDMQTGHFTHYRHITGHGNSLSHSRVYAVFEDHTGTIWVGTASGLNRMVVAGDGTISFYRYGGMLGNDASAGFAEDKAGNLWISTDGGLYKLGPDRFALKKYSADDGLIDGTYTVGASFRDVDDALYFGGFQGLAWFYPEFIRDKAVSPTTTITDFLIFNQSVRGGKLPEGVTLKDNISDARAITLSYRQNVISIEFAALNFADPMHYRYAYKLDGFDEDWVMAEANHRSANYTNLEPGEYVFRTRAATKDGDWNEGGASLLITITPPFWMEWRFRLAVTVLLLALIYLVYRMRVRHFSRQQALLEDLVRQRTAEADGERKRLNDLTFALPLSVFQFRELPDGQREYAYVSENVENVLGVTAKAIIADKAARWDTTVEEDREISEELAKIAVDTRTAGNFHQRIVMNGQIRWLRAQTVDPKYMNGEWIWNGFWIDETETYLQKNELREAKEQAEQATIAKSYFLANMSHEIRTPMNAIIGLSHLAKKTALSVKQRDYIDKIHNAGTSLLGVVNDILDFSKIEAGKLDIESAEFALTDVINDVATIVSHKVAEKDIELVFDIDVSVPANLQGDPLRLGQVVTNLVNNAIKFTDHGVVVIMVRQIKSSAEQVQLQFTVRDTGVGMTDEQQQNLFKAFTQADSSTTRKYGGTGLGLSISRHLVELMGGDIWVESQVGAGSSFHFTCWFDHAKSAPHDVRTAVVLALAGLHVLVVDDHNEARQHLLKLCQQLGLTPDAASSGRQALQMLETARAAGQPYELVLLDAQMPDMNGAETAEAIHAENVGQAPDIIMLTNMGFDEAGMLNTVHAPVAYLSKPISMPGLIESLQCLSRRYMDDPTQLAAIPKLENRFDGLRVLLVEDNQINQQIAAELMYEAGIIVEVADNGRIAIDKLNKAEFDIVLMDLQMPEMDGYAATTVIRSYPEWLDLPIIAMTAHAMNEEKQRCLDTGMNDHIAKPINPDSFFDTLARWSGQRMPRTSSVPVAINEIPARPVENTAELEIPGVDVKSALRRCGQNMDLYQRLLQLFIDTAAATPEKIRIHLEKGDRISAEREAHTMRGAAGNIGAVELAAVATELELAIEKSSEDGSLLQRFTDASAKLISDLQLALSGPVAADEPSDDVPVAGVEHNADTQELLATLSSYLQDSDSEALDYFQNHRNSLRKLAGTHADALERALKAFEFEAALQILTSITAHTPE</sequence>
<dbReference type="InterPro" id="IPR011110">
    <property type="entry name" value="Reg_prop"/>
</dbReference>
<dbReference type="Pfam" id="PF00072">
    <property type="entry name" value="Response_reg"/>
    <property type="match status" value="2"/>
</dbReference>
<organism evidence="10 11">
    <name type="scientific">Undibacterium hunanense</name>
    <dbReference type="NCBI Taxonomy" id="2762292"/>
    <lineage>
        <taxon>Bacteria</taxon>
        <taxon>Pseudomonadati</taxon>
        <taxon>Pseudomonadota</taxon>
        <taxon>Betaproteobacteria</taxon>
        <taxon>Burkholderiales</taxon>
        <taxon>Oxalobacteraceae</taxon>
        <taxon>Undibacterium</taxon>
    </lineage>
</organism>
<dbReference type="EMBL" id="JACOGF010000012">
    <property type="protein sequence ID" value="MBC3919946.1"/>
    <property type="molecule type" value="Genomic_DNA"/>
</dbReference>
<dbReference type="CDD" id="cd00082">
    <property type="entry name" value="HisKA"/>
    <property type="match status" value="1"/>
</dbReference>
<keyword evidence="11" id="KW-1185">Reference proteome</keyword>
<dbReference type="Pfam" id="PF07495">
    <property type="entry name" value="Y_Y_Y"/>
    <property type="match status" value="1"/>
</dbReference>
<dbReference type="InterPro" id="IPR011123">
    <property type="entry name" value="Y_Y_Y"/>
</dbReference>
<dbReference type="SUPFAM" id="SSF63829">
    <property type="entry name" value="Calcium-dependent phosphotriesterase"/>
    <property type="match status" value="2"/>
</dbReference>
<feature type="modified residue" description="Phosphohistidine" evidence="5">
    <location>
        <position position="1536"/>
    </location>
</feature>
<evidence type="ECO:0000259" key="7">
    <source>
        <dbReference type="PROSITE" id="PS50109"/>
    </source>
</evidence>
<keyword evidence="3 6" id="KW-0597">Phosphoprotein</keyword>
<dbReference type="InterPro" id="IPR001789">
    <property type="entry name" value="Sig_transdc_resp-reg_receiver"/>
</dbReference>
<dbReference type="PROSITE" id="PS50110">
    <property type="entry name" value="RESPONSE_REGULATORY"/>
    <property type="match status" value="2"/>
</dbReference>
<dbReference type="PRINTS" id="PR00344">
    <property type="entry name" value="BCTRLSENSOR"/>
</dbReference>
<dbReference type="Pfam" id="PF01627">
    <property type="entry name" value="Hpt"/>
    <property type="match status" value="1"/>
</dbReference>
<dbReference type="Gene3D" id="2.60.40.10">
    <property type="entry name" value="Immunoglobulins"/>
    <property type="match status" value="1"/>
</dbReference>
<dbReference type="PROSITE" id="PS50109">
    <property type="entry name" value="HIS_KIN"/>
    <property type="match status" value="1"/>
</dbReference>
<name>A0ABR6ZVN8_9BURK</name>
<feature type="domain" description="Response regulatory" evidence="8">
    <location>
        <begin position="1191"/>
        <end position="1312"/>
    </location>
</feature>
<dbReference type="InterPro" id="IPR011006">
    <property type="entry name" value="CheY-like_superfamily"/>
</dbReference>
<evidence type="ECO:0000256" key="4">
    <source>
        <dbReference type="ARBA" id="ARBA00023012"/>
    </source>
</evidence>
<proteinExistence type="predicted"/>
<dbReference type="CDD" id="cd17546">
    <property type="entry name" value="REC_hyHK_CKI1_RcsC-like"/>
    <property type="match status" value="2"/>
</dbReference>
<dbReference type="Gene3D" id="1.10.287.130">
    <property type="match status" value="1"/>
</dbReference>
<comment type="catalytic activity">
    <reaction evidence="1">
        <text>ATP + protein L-histidine = ADP + protein N-phospho-L-histidine.</text>
        <dbReference type="EC" id="2.7.13.3"/>
    </reaction>
</comment>
<dbReference type="SMART" id="SM00387">
    <property type="entry name" value="HATPase_c"/>
    <property type="match status" value="1"/>
</dbReference>
<gene>
    <name evidence="10" type="ORF">H8L32_20920</name>
</gene>
<evidence type="ECO:0000256" key="1">
    <source>
        <dbReference type="ARBA" id="ARBA00000085"/>
    </source>
</evidence>
<evidence type="ECO:0000259" key="8">
    <source>
        <dbReference type="PROSITE" id="PS50110"/>
    </source>
</evidence>
<dbReference type="InterPro" id="IPR013783">
    <property type="entry name" value="Ig-like_fold"/>
</dbReference>
<evidence type="ECO:0000256" key="2">
    <source>
        <dbReference type="ARBA" id="ARBA00012438"/>
    </source>
</evidence>
<feature type="modified residue" description="4-aspartylphosphate" evidence="6">
    <location>
        <position position="1245"/>
    </location>
</feature>
<dbReference type="Pfam" id="PF00512">
    <property type="entry name" value="HisKA"/>
    <property type="match status" value="1"/>
</dbReference>
<evidence type="ECO:0000313" key="11">
    <source>
        <dbReference type="Proteomes" id="UP000650424"/>
    </source>
</evidence>
<dbReference type="InterPro" id="IPR015943">
    <property type="entry name" value="WD40/YVTN_repeat-like_dom_sf"/>
</dbReference>
<dbReference type="CDD" id="cd16922">
    <property type="entry name" value="HATPase_EvgS-ArcB-TorS-like"/>
    <property type="match status" value="1"/>
</dbReference>
<dbReference type="InterPro" id="IPR003594">
    <property type="entry name" value="HATPase_dom"/>
</dbReference>
<dbReference type="InterPro" id="IPR005467">
    <property type="entry name" value="His_kinase_dom"/>
</dbReference>
<dbReference type="CDD" id="cd00088">
    <property type="entry name" value="HPT"/>
    <property type="match status" value="1"/>
</dbReference>
<dbReference type="InterPro" id="IPR003661">
    <property type="entry name" value="HisK_dim/P_dom"/>
</dbReference>
<keyword evidence="4" id="KW-0902">Two-component regulatory system</keyword>
<dbReference type="PANTHER" id="PTHR45339:SF5">
    <property type="entry name" value="HISTIDINE KINASE"/>
    <property type="match status" value="1"/>
</dbReference>
<feature type="domain" description="Histidine kinase" evidence="7">
    <location>
        <begin position="950"/>
        <end position="1171"/>
    </location>
</feature>
<dbReference type="PANTHER" id="PTHR45339">
    <property type="entry name" value="HYBRID SIGNAL TRANSDUCTION HISTIDINE KINASE J"/>
    <property type="match status" value="1"/>
</dbReference>
<dbReference type="Pfam" id="PF07494">
    <property type="entry name" value="Reg_prop"/>
    <property type="match status" value="5"/>
</dbReference>
<dbReference type="InterPro" id="IPR008207">
    <property type="entry name" value="Sig_transdc_His_kin_Hpt_dom"/>
</dbReference>
<accession>A0ABR6ZVN8</accession>
<dbReference type="SMART" id="SM00448">
    <property type="entry name" value="REC"/>
    <property type="match status" value="2"/>
</dbReference>
<dbReference type="InterPro" id="IPR036097">
    <property type="entry name" value="HisK_dim/P_sf"/>
</dbReference>
<dbReference type="Pfam" id="PF02518">
    <property type="entry name" value="HATPase_c"/>
    <property type="match status" value="1"/>
</dbReference>
<protein>
    <recommendedName>
        <fullName evidence="2">histidine kinase</fullName>
        <ecNumber evidence="2">2.7.13.3</ecNumber>
    </recommendedName>
</protein>
<dbReference type="InterPro" id="IPR004358">
    <property type="entry name" value="Sig_transdc_His_kin-like_C"/>
</dbReference>
<dbReference type="SUPFAM" id="SSF55874">
    <property type="entry name" value="ATPase domain of HSP90 chaperone/DNA topoisomerase II/histidine kinase"/>
    <property type="match status" value="1"/>
</dbReference>
<feature type="domain" description="HPt" evidence="9">
    <location>
        <begin position="1497"/>
        <end position="1588"/>
    </location>
</feature>
<dbReference type="Proteomes" id="UP000650424">
    <property type="component" value="Unassembled WGS sequence"/>
</dbReference>
<dbReference type="SUPFAM" id="SSF47226">
    <property type="entry name" value="Histidine-containing phosphotransfer domain, HPT domain"/>
    <property type="match status" value="1"/>
</dbReference>
<feature type="domain" description="Response regulatory" evidence="8">
    <location>
        <begin position="1336"/>
        <end position="1452"/>
    </location>
</feature>
<comment type="caution">
    <text evidence="10">The sequence shown here is derived from an EMBL/GenBank/DDBJ whole genome shotgun (WGS) entry which is preliminary data.</text>
</comment>
<dbReference type="Gene3D" id="2.130.10.10">
    <property type="entry name" value="YVTN repeat-like/Quinoprotein amine dehydrogenase"/>
    <property type="match status" value="4"/>
</dbReference>
<dbReference type="Gene3D" id="3.30.565.10">
    <property type="entry name" value="Histidine kinase-like ATPase, C-terminal domain"/>
    <property type="match status" value="1"/>
</dbReference>
<evidence type="ECO:0000256" key="5">
    <source>
        <dbReference type="PROSITE-ProRule" id="PRU00110"/>
    </source>
</evidence>
<dbReference type="Gene3D" id="1.20.120.160">
    <property type="entry name" value="HPT domain"/>
    <property type="match status" value="1"/>
</dbReference>
<dbReference type="EC" id="2.7.13.3" evidence="2"/>
<dbReference type="PROSITE" id="PS50894">
    <property type="entry name" value="HPT"/>
    <property type="match status" value="1"/>
</dbReference>
<dbReference type="SUPFAM" id="SSF52172">
    <property type="entry name" value="CheY-like"/>
    <property type="match status" value="2"/>
</dbReference>